<dbReference type="EMBL" id="JAUCMX010000011">
    <property type="protein sequence ID" value="KAK3531896.1"/>
    <property type="molecule type" value="Genomic_DNA"/>
</dbReference>
<organism evidence="5 6">
    <name type="scientific">Hemibagrus guttatus</name>
    <dbReference type="NCBI Taxonomy" id="175788"/>
    <lineage>
        <taxon>Eukaryota</taxon>
        <taxon>Metazoa</taxon>
        <taxon>Chordata</taxon>
        <taxon>Craniata</taxon>
        <taxon>Vertebrata</taxon>
        <taxon>Euteleostomi</taxon>
        <taxon>Actinopterygii</taxon>
        <taxon>Neopterygii</taxon>
        <taxon>Teleostei</taxon>
        <taxon>Ostariophysi</taxon>
        <taxon>Siluriformes</taxon>
        <taxon>Bagridae</taxon>
        <taxon>Hemibagrus</taxon>
    </lineage>
</organism>
<dbReference type="InterPro" id="IPR043502">
    <property type="entry name" value="DNA/RNA_pol_sf"/>
</dbReference>
<dbReference type="InterPro" id="IPR053134">
    <property type="entry name" value="RNA-dir_DNA_polymerase"/>
</dbReference>
<name>A0AAE0QUA7_9TELE</name>
<feature type="domain" description="Reverse transcriptase" evidence="4">
    <location>
        <begin position="17"/>
        <end position="159"/>
    </location>
</feature>
<accession>A0AAE0QUA7</accession>
<evidence type="ECO:0000256" key="3">
    <source>
        <dbReference type="SAM" id="MobiDB-lite"/>
    </source>
</evidence>
<dbReference type="SUPFAM" id="SSF56672">
    <property type="entry name" value="DNA/RNA polymerases"/>
    <property type="match status" value="1"/>
</dbReference>
<comment type="caution">
    <text evidence="5">The sequence shown here is derived from an EMBL/GenBank/DDBJ whole genome shotgun (WGS) entry which is preliminary data.</text>
</comment>
<dbReference type="InterPro" id="IPR043128">
    <property type="entry name" value="Rev_trsase/Diguanyl_cyclase"/>
</dbReference>
<dbReference type="AlphaFoldDB" id="A0AAE0QUA7"/>
<evidence type="ECO:0000313" key="5">
    <source>
        <dbReference type="EMBL" id="KAK3531896.1"/>
    </source>
</evidence>
<gene>
    <name evidence="5" type="ORF">QTP70_034398</name>
</gene>
<keyword evidence="6" id="KW-1185">Reference proteome</keyword>
<evidence type="ECO:0000256" key="1">
    <source>
        <dbReference type="ARBA" id="ARBA00010879"/>
    </source>
</evidence>
<evidence type="ECO:0000256" key="2">
    <source>
        <dbReference type="ARBA" id="ARBA00012180"/>
    </source>
</evidence>
<protein>
    <recommendedName>
        <fullName evidence="2">ribonuclease H</fullName>
        <ecNumber evidence="2">3.1.26.4</ecNumber>
    </recommendedName>
</protein>
<dbReference type="EC" id="3.1.26.4" evidence="2"/>
<comment type="similarity">
    <text evidence="1">Belongs to the beta type-B retroviral polymerase family. HERV class-II K(HML-2) pol subfamily.</text>
</comment>
<dbReference type="FunFam" id="3.30.70.270:FF:000003">
    <property type="entry name" value="Transposon Ty3-G Gag-Pol polyprotein"/>
    <property type="match status" value="1"/>
</dbReference>
<dbReference type="GO" id="GO:0004523">
    <property type="term" value="F:RNA-DNA hybrid ribonuclease activity"/>
    <property type="evidence" value="ECO:0007669"/>
    <property type="project" value="UniProtKB-EC"/>
</dbReference>
<reference evidence="5" key="1">
    <citation type="submission" date="2023-06" db="EMBL/GenBank/DDBJ databases">
        <title>Male Hemibagrus guttatus genome.</title>
        <authorList>
            <person name="Bian C."/>
        </authorList>
    </citation>
    <scope>NUCLEOTIDE SEQUENCE</scope>
    <source>
        <strain evidence="5">Male_cb2023</strain>
        <tissue evidence="5">Muscle</tissue>
    </source>
</reference>
<dbReference type="CDD" id="cd01647">
    <property type="entry name" value="RT_LTR"/>
    <property type="match status" value="1"/>
</dbReference>
<dbReference type="Proteomes" id="UP001274896">
    <property type="component" value="Unassembled WGS sequence"/>
</dbReference>
<dbReference type="PANTHER" id="PTHR24559:SF440">
    <property type="entry name" value="RIBONUCLEASE H"/>
    <property type="match status" value="1"/>
</dbReference>
<proteinExistence type="inferred from homology"/>
<dbReference type="PANTHER" id="PTHR24559">
    <property type="entry name" value="TRANSPOSON TY3-I GAG-POL POLYPROTEIN"/>
    <property type="match status" value="1"/>
</dbReference>
<dbReference type="Pfam" id="PF00078">
    <property type="entry name" value="RVT_1"/>
    <property type="match status" value="1"/>
</dbReference>
<feature type="compositionally biased region" description="Low complexity" evidence="3">
    <location>
        <begin position="169"/>
        <end position="183"/>
    </location>
</feature>
<dbReference type="Gene3D" id="3.30.70.270">
    <property type="match status" value="1"/>
</dbReference>
<dbReference type="Gene3D" id="3.10.10.10">
    <property type="entry name" value="HIV Type 1 Reverse Transcriptase, subunit A, domain 1"/>
    <property type="match status" value="1"/>
</dbReference>
<evidence type="ECO:0000259" key="4">
    <source>
        <dbReference type="Pfam" id="PF00078"/>
    </source>
</evidence>
<sequence length="192" mass="22299">MEGERTNLLVTTLLRTLPTKDSRGLNALTVRYPYLLPLVPAALEQLREAQIFTKLDLRSANNLVRIKEGNEWKTIFHTTREHYEYGLTNAPAIFQAFIDEIFKDVLHRYVIVYIDDILIYSTSQEEHIHHVRSVLKKLLHQLYGKAEKCEFHRDSITFLVTSSPDGGWRWTPTRSRRSPTGPTQLRSYKGST</sequence>
<dbReference type="InterPro" id="IPR000477">
    <property type="entry name" value="RT_dom"/>
</dbReference>
<evidence type="ECO:0000313" key="6">
    <source>
        <dbReference type="Proteomes" id="UP001274896"/>
    </source>
</evidence>
<feature type="region of interest" description="Disordered" evidence="3">
    <location>
        <begin position="169"/>
        <end position="192"/>
    </location>
</feature>